<evidence type="ECO:0000313" key="2">
    <source>
        <dbReference type="Proteomes" id="UP000294752"/>
    </source>
</evidence>
<dbReference type="AlphaFoldDB" id="A0A4R7CUC7"/>
<dbReference type="Proteomes" id="UP000294752">
    <property type="component" value="Unassembled WGS sequence"/>
</dbReference>
<protein>
    <submittedName>
        <fullName evidence="1">Uncharacterized protein DUF3800</fullName>
    </submittedName>
</protein>
<gene>
    <name evidence="1" type="ORF">B0I21_10761</name>
</gene>
<organism evidence="1 2">
    <name type="scientific">Sphingobacterium paludis</name>
    <dbReference type="NCBI Taxonomy" id="1476465"/>
    <lineage>
        <taxon>Bacteria</taxon>
        <taxon>Pseudomonadati</taxon>
        <taxon>Bacteroidota</taxon>
        <taxon>Sphingobacteriia</taxon>
        <taxon>Sphingobacteriales</taxon>
        <taxon>Sphingobacteriaceae</taxon>
        <taxon>Sphingobacterium</taxon>
    </lineage>
</organism>
<reference evidence="1 2" key="1">
    <citation type="submission" date="2019-03" db="EMBL/GenBank/DDBJ databases">
        <title>Genomic Encyclopedia of Type Strains, Phase III (KMG-III): the genomes of soil and plant-associated and newly described type strains.</title>
        <authorList>
            <person name="Whitman W."/>
        </authorList>
    </citation>
    <scope>NUCLEOTIDE SEQUENCE [LARGE SCALE GENOMIC DNA]</scope>
    <source>
        <strain evidence="1 2">CGMCC 1.12801</strain>
    </source>
</reference>
<name>A0A4R7CUC7_9SPHI</name>
<dbReference type="RefSeq" id="WP_133641183.1">
    <property type="nucleotide sequence ID" value="NZ_SNZV01000007.1"/>
</dbReference>
<dbReference type="Pfam" id="PF12686">
    <property type="entry name" value="DUF3800"/>
    <property type="match status" value="1"/>
</dbReference>
<keyword evidence="2" id="KW-1185">Reference proteome</keyword>
<sequence>MKFEIYCDESGLEALSNKEAHAYTGIGGIWIPADQRVALKEGLGAIKAKYNIHGELKWQKVSPAYLSMYKEIVDFFFNAGYIRFRVILVEAEKVDHIRFNSADAELGFYKFYYQLLQHWIFDFNEYVVFADLKQNRNKGRLKELEKALDNSNYTSDITQVQGLPSHESLGIQLADILTGMVTAKFNKEYKPEAAKAQLIQYLEEKYLSREIAPTAKWEEKFNVFKINLQGGW</sequence>
<accession>A0A4R7CUC7</accession>
<dbReference type="EMBL" id="SNZV01000007">
    <property type="protein sequence ID" value="TDS11720.1"/>
    <property type="molecule type" value="Genomic_DNA"/>
</dbReference>
<dbReference type="InterPro" id="IPR024524">
    <property type="entry name" value="DUF3800"/>
</dbReference>
<dbReference type="OrthoDB" id="9799211at2"/>
<proteinExistence type="predicted"/>
<comment type="caution">
    <text evidence="1">The sequence shown here is derived from an EMBL/GenBank/DDBJ whole genome shotgun (WGS) entry which is preliminary data.</text>
</comment>
<evidence type="ECO:0000313" key="1">
    <source>
        <dbReference type="EMBL" id="TDS11720.1"/>
    </source>
</evidence>